<gene>
    <name evidence="9" type="primary">secD</name>
    <name evidence="13" type="ORF">A3H71_02705</name>
</gene>
<reference evidence="13 14" key="1">
    <citation type="journal article" date="2016" name="Nat. Commun.">
        <title>Thousands of microbial genomes shed light on interconnected biogeochemical processes in an aquifer system.</title>
        <authorList>
            <person name="Anantharaman K."/>
            <person name="Brown C.T."/>
            <person name="Hug L.A."/>
            <person name="Sharon I."/>
            <person name="Castelle C.J."/>
            <person name="Probst A.J."/>
            <person name="Thomas B.C."/>
            <person name="Singh A."/>
            <person name="Wilkins M.J."/>
            <person name="Karaoz U."/>
            <person name="Brodie E.L."/>
            <person name="Williams K.H."/>
            <person name="Hubbard S.S."/>
            <person name="Banfield J.F."/>
        </authorList>
    </citation>
    <scope>NUCLEOTIDE SEQUENCE [LARGE SCALE GENOMIC DNA]</scope>
</reference>
<evidence type="ECO:0000256" key="7">
    <source>
        <dbReference type="ARBA" id="ARBA00023010"/>
    </source>
</evidence>
<keyword evidence="7 9" id="KW-0811">Translocation</keyword>
<evidence type="ECO:0000259" key="12">
    <source>
        <dbReference type="Pfam" id="PF22599"/>
    </source>
</evidence>
<dbReference type="GO" id="GO:0006605">
    <property type="term" value="P:protein targeting"/>
    <property type="evidence" value="ECO:0007669"/>
    <property type="project" value="UniProtKB-UniRule"/>
</dbReference>
<dbReference type="Proteomes" id="UP000179052">
    <property type="component" value="Unassembled WGS sequence"/>
</dbReference>
<feature type="transmembrane region" description="Helical" evidence="9">
    <location>
        <begin position="340"/>
        <end position="361"/>
    </location>
</feature>
<evidence type="ECO:0000256" key="5">
    <source>
        <dbReference type="ARBA" id="ARBA00022927"/>
    </source>
</evidence>
<evidence type="ECO:0000256" key="9">
    <source>
        <dbReference type="HAMAP-Rule" id="MF_01463"/>
    </source>
</evidence>
<feature type="domain" description="Membrane transport protein MMPL" evidence="10">
    <location>
        <begin position="271"/>
        <end position="441"/>
    </location>
</feature>
<keyword evidence="4 9" id="KW-0812">Transmembrane</keyword>
<keyword evidence="8 9" id="KW-0472">Membrane</keyword>
<feature type="transmembrane region" description="Helical" evidence="9">
    <location>
        <begin position="413"/>
        <end position="437"/>
    </location>
</feature>
<dbReference type="EMBL" id="MHQV01000004">
    <property type="protein sequence ID" value="OHA11658.1"/>
    <property type="molecule type" value="Genomic_DNA"/>
</dbReference>
<proteinExistence type="inferred from homology"/>
<evidence type="ECO:0000313" key="13">
    <source>
        <dbReference type="EMBL" id="OHA11658.1"/>
    </source>
</evidence>
<dbReference type="PRINTS" id="PR00702">
    <property type="entry name" value="ACRIFLAVINRP"/>
</dbReference>
<dbReference type="InterPro" id="IPR001036">
    <property type="entry name" value="Acrflvin-R"/>
</dbReference>
<evidence type="ECO:0000256" key="6">
    <source>
        <dbReference type="ARBA" id="ARBA00022989"/>
    </source>
</evidence>
<dbReference type="NCBIfam" id="TIGR00916">
    <property type="entry name" value="2A0604s01"/>
    <property type="match status" value="1"/>
</dbReference>
<organism evidence="13 14">
    <name type="scientific">Candidatus Sungbacteria bacterium RIFCSPLOWO2_02_FULL_48_13b</name>
    <dbReference type="NCBI Taxonomy" id="1802283"/>
    <lineage>
        <taxon>Bacteria</taxon>
        <taxon>Candidatus Sungiibacteriota</taxon>
    </lineage>
</organism>
<dbReference type="InterPro" id="IPR054384">
    <property type="entry name" value="SecDF_P1_head"/>
</dbReference>
<dbReference type="GO" id="GO:0005886">
    <property type="term" value="C:plasma membrane"/>
    <property type="evidence" value="ECO:0007669"/>
    <property type="project" value="UniProtKB-SubCell"/>
</dbReference>
<dbReference type="Gene3D" id="1.20.1640.10">
    <property type="entry name" value="Multidrug efflux transporter AcrB transmembrane domain"/>
    <property type="match status" value="1"/>
</dbReference>
<sequence length="465" mass="50605">MAQFGKKTFSVGKRRLAAVVLLILGLGLGVYDGAIFWNKKAPERLRLRGSLAAPYHLGLDLQGGAHLVYQADFSNIKVDSESDAMQGLRDVIERRVNAFGVGEPLVQVNRVGNYWRLIVELPGEKDVETAIKYIGQTPLLEFREPRDASTTQQILDAQKQGQDLGEDPYFLPAVLTGRYLQNAQLEFDQNTNAPYIGVAFNGDGAKLFEDLTAKYIGQPIGIFLDGQLRSAPVVQDKIVGGKAVITGQFTLDQAKSIVRDLNSGALPVPIALVSQQTVEASLGQISLLASLRAGLIGLVVVALFMILWYRLPGVLAVIALLVYTSIVLALFKFIPVTLTVAGIAGFILSIGMAVDANILIFERMKEELRSGKPLQDAMQEGFARAWTSIRDSNVSSLITSAILYWLGTSVVRGFAFTLALGIVISMFTALTVTRTLLLATLRKNGSRFLYISGFVNKSQILIPKS</sequence>
<evidence type="ECO:0000259" key="11">
    <source>
        <dbReference type="Pfam" id="PF21760"/>
    </source>
</evidence>
<dbReference type="STRING" id="1802283.A3H71_02705"/>
<dbReference type="AlphaFoldDB" id="A0A1G2LJ53"/>
<dbReference type="InterPro" id="IPR048631">
    <property type="entry name" value="SecD_1st"/>
</dbReference>
<dbReference type="PANTHER" id="PTHR30081">
    <property type="entry name" value="PROTEIN-EXPORT MEMBRANE PROTEIN SEC"/>
    <property type="match status" value="1"/>
</dbReference>
<feature type="transmembrane region" description="Helical" evidence="9">
    <location>
        <begin position="314"/>
        <end position="334"/>
    </location>
</feature>
<evidence type="ECO:0000256" key="3">
    <source>
        <dbReference type="ARBA" id="ARBA00022475"/>
    </source>
</evidence>
<dbReference type="NCBIfam" id="TIGR01129">
    <property type="entry name" value="secD"/>
    <property type="match status" value="1"/>
</dbReference>
<evidence type="ECO:0000256" key="8">
    <source>
        <dbReference type="ARBA" id="ARBA00023136"/>
    </source>
</evidence>
<dbReference type="GO" id="GO:0015450">
    <property type="term" value="F:protein-transporting ATPase activity"/>
    <property type="evidence" value="ECO:0007669"/>
    <property type="project" value="InterPro"/>
</dbReference>
<keyword evidence="3 9" id="KW-1003">Cell membrane</keyword>
<dbReference type="Gene3D" id="3.30.70.3400">
    <property type="match status" value="1"/>
</dbReference>
<evidence type="ECO:0000256" key="4">
    <source>
        <dbReference type="ARBA" id="ARBA00022692"/>
    </source>
</evidence>
<dbReference type="InterPro" id="IPR004869">
    <property type="entry name" value="MMPL_dom"/>
</dbReference>
<evidence type="ECO:0000313" key="14">
    <source>
        <dbReference type="Proteomes" id="UP000179052"/>
    </source>
</evidence>
<dbReference type="HAMAP" id="MF_01463_B">
    <property type="entry name" value="SecD_B"/>
    <property type="match status" value="1"/>
</dbReference>
<keyword evidence="6 9" id="KW-1133">Transmembrane helix</keyword>
<comment type="function">
    <text evidence="9">Part of the Sec protein translocase complex. Interacts with the SecYEG preprotein conducting channel. SecDF uses the proton motive force (PMF) to complete protein translocation after the ATP-dependent function of SecA.</text>
</comment>
<dbReference type="Pfam" id="PF21760">
    <property type="entry name" value="SecD_1st"/>
    <property type="match status" value="1"/>
</dbReference>
<keyword evidence="2 9" id="KW-0813">Transport</keyword>
<comment type="subunit">
    <text evidence="9">Forms a complex with SecF. Part of the essential Sec protein translocation apparatus which comprises SecA, SecYEG and auxiliary proteins SecDF. Other proteins may also be involved.</text>
</comment>
<evidence type="ECO:0000256" key="1">
    <source>
        <dbReference type="ARBA" id="ARBA00004651"/>
    </source>
</evidence>
<feature type="domain" description="Protein translocase subunit SecDF P1" evidence="11">
    <location>
        <begin position="86"/>
        <end position="146"/>
    </location>
</feature>
<accession>A0A1G2LJ53</accession>
<dbReference type="Pfam" id="PF03176">
    <property type="entry name" value="MMPL"/>
    <property type="match status" value="1"/>
</dbReference>
<comment type="similarity">
    <text evidence="9">Belongs to the SecD/SecF family. SecD subfamily.</text>
</comment>
<dbReference type="Pfam" id="PF22599">
    <property type="entry name" value="SecDF_P1_head"/>
    <property type="match status" value="1"/>
</dbReference>
<evidence type="ECO:0000259" key="10">
    <source>
        <dbReference type="Pfam" id="PF03176"/>
    </source>
</evidence>
<dbReference type="InterPro" id="IPR055344">
    <property type="entry name" value="SecD_SecF_C_bact"/>
</dbReference>
<comment type="subcellular location">
    <subcellularLocation>
        <location evidence="1 9">Cell membrane</location>
        <topology evidence="1 9">Multi-pass membrane protein</topology>
    </subcellularLocation>
</comment>
<feature type="domain" description="SecDF P1 head subdomain" evidence="12">
    <location>
        <begin position="172"/>
        <end position="268"/>
    </location>
</feature>
<name>A0A1G2LJ53_9BACT</name>
<dbReference type="InterPro" id="IPR022813">
    <property type="entry name" value="SecD/SecF_arch_bac"/>
</dbReference>
<protein>
    <recommendedName>
        <fullName evidence="9">Protein translocase subunit SecD</fullName>
    </recommendedName>
</protein>
<evidence type="ECO:0000256" key="2">
    <source>
        <dbReference type="ARBA" id="ARBA00022448"/>
    </source>
</evidence>
<dbReference type="PANTHER" id="PTHR30081:SF1">
    <property type="entry name" value="PROTEIN TRANSLOCASE SUBUNIT SECD"/>
    <property type="match status" value="1"/>
</dbReference>
<keyword evidence="5 9" id="KW-0653">Protein transport</keyword>
<dbReference type="Gene3D" id="3.30.1360.200">
    <property type="match status" value="1"/>
</dbReference>
<dbReference type="FunFam" id="1.20.1640.10:FF:000004">
    <property type="entry name" value="Protein translocase subunit SecD"/>
    <property type="match status" value="1"/>
</dbReference>
<dbReference type="GO" id="GO:0065002">
    <property type="term" value="P:intracellular protein transmembrane transport"/>
    <property type="evidence" value="ECO:0007669"/>
    <property type="project" value="UniProtKB-UniRule"/>
</dbReference>
<feature type="transmembrane region" description="Helical" evidence="9">
    <location>
        <begin position="285"/>
        <end position="307"/>
    </location>
</feature>
<comment type="caution">
    <text evidence="13">The sequence shown here is derived from an EMBL/GenBank/DDBJ whole genome shotgun (WGS) entry which is preliminary data.</text>
</comment>
<dbReference type="SUPFAM" id="SSF82866">
    <property type="entry name" value="Multidrug efflux transporter AcrB transmembrane domain"/>
    <property type="match status" value="1"/>
</dbReference>
<dbReference type="InterPro" id="IPR005791">
    <property type="entry name" value="SecD"/>
</dbReference>
<comment type="caution">
    <text evidence="9">Lacks conserved residue(s) required for the propagation of feature annotation.</text>
</comment>
<dbReference type="GO" id="GO:0043952">
    <property type="term" value="P:protein transport by the Sec complex"/>
    <property type="evidence" value="ECO:0007669"/>
    <property type="project" value="UniProtKB-UniRule"/>
</dbReference>